<proteinExistence type="predicted"/>
<dbReference type="Gene3D" id="2.40.70.10">
    <property type="entry name" value="Acid Proteases"/>
    <property type="match status" value="1"/>
</dbReference>
<evidence type="ECO:0000256" key="1">
    <source>
        <dbReference type="SAM" id="MobiDB-lite"/>
    </source>
</evidence>
<protein>
    <recommendedName>
        <fullName evidence="3">Reverse transcriptase domain-containing protein</fullName>
    </recommendedName>
</protein>
<organism evidence="2">
    <name type="scientific">Sesamum radiatum</name>
    <name type="common">Black benniseed</name>
    <dbReference type="NCBI Taxonomy" id="300843"/>
    <lineage>
        <taxon>Eukaryota</taxon>
        <taxon>Viridiplantae</taxon>
        <taxon>Streptophyta</taxon>
        <taxon>Embryophyta</taxon>
        <taxon>Tracheophyta</taxon>
        <taxon>Spermatophyta</taxon>
        <taxon>Magnoliopsida</taxon>
        <taxon>eudicotyledons</taxon>
        <taxon>Gunneridae</taxon>
        <taxon>Pentapetalae</taxon>
        <taxon>asterids</taxon>
        <taxon>lamiids</taxon>
        <taxon>Lamiales</taxon>
        <taxon>Pedaliaceae</taxon>
        <taxon>Sesamum</taxon>
    </lineage>
</organism>
<evidence type="ECO:0000313" key="2">
    <source>
        <dbReference type="EMBL" id="KAL0336690.1"/>
    </source>
</evidence>
<accession>A0AAW2MYU1</accession>
<gene>
    <name evidence="2" type="ORF">Sradi_4880900</name>
</gene>
<dbReference type="EMBL" id="JACGWJ010000021">
    <property type="protein sequence ID" value="KAL0336690.1"/>
    <property type="molecule type" value="Genomic_DNA"/>
</dbReference>
<name>A0AAW2MYU1_SESRA</name>
<evidence type="ECO:0008006" key="3">
    <source>
        <dbReference type="Google" id="ProtNLM"/>
    </source>
</evidence>
<dbReference type="InterPro" id="IPR021109">
    <property type="entry name" value="Peptidase_aspartic_dom_sf"/>
</dbReference>
<dbReference type="PANTHER" id="PTHR24559">
    <property type="entry name" value="TRANSPOSON TY3-I GAG-POL POLYPROTEIN"/>
    <property type="match status" value="1"/>
</dbReference>
<dbReference type="InterPro" id="IPR053134">
    <property type="entry name" value="RNA-dir_DNA_polymerase"/>
</dbReference>
<dbReference type="Gene3D" id="3.10.10.10">
    <property type="entry name" value="HIV Type 1 Reverse Transcriptase, subunit A, domain 1"/>
    <property type="match status" value="1"/>
</dbReference>
<sequence>MIAGGQNGGDSHRARKSQAEWSGPKNVHDDALAITTLLVDYEVGHIFIDLGSSVDILFGDAYNQMQLGVTPLEKVNTSLYGFVGEVLNPQGMISLPLTLGTRSTRITCLLKFLVVDTPYAYNAILGRPILNTFQAISSTYHMKIKFPTIGGVGEVQGDPLQSRKCYVEVVRKGQKGNKEEACKEAPPNKWVKDDEWMEDAKGAEGAPPKVQPAEELLNIKLVPRDPEKTTRIGSKMENIVQEKIIQCLRHNMDIFAWTPQDLDGIDPIVITHHLNIDPDVKPVKQKKRHFRLEKDKIIQAEIDKLMAAGHIQKIQFPEWLSNVVLVPKLGEKWRMCIDLRDLNKACPKDFYPLSRIDQLVDSTSECELLSMMDAFQGYHKKCWPLKIVKKEHAHLEYKESASSDSWLPKEGLRPILSRSKLY</sequence>
<dbReference type="CDD" id="cd00303">
    <property type="entry name" value="retropepsin_like"/>
    <property type="match status" value="1"/>
</dbReference>
<dbReference type="PANTHER" id="PTHR24559:SF444">
    <property type="entry name" value="REVERSE TRANSCRIPTASE DOMAIN-CONTAINING PROTEIN"/>
    <property type="match status" value="1"/>
</dbReference>
<dbReference type="InterPro" id="IPR043502">
    <property type="entry name" value="DNA/RNA_pol_sf"/>
</dbReference>
<reference evidence="2" key="1">
    <citation type="submission" date="2020-06" db="EMBL/GenBank/DDBJ databases">
        <authorList>
            <person name="Li T."/>
            <person name="Hu X."/>
            <person name="Zhang T."/>
            <person name="Song X."/>
            <person name="Zhang H."/>
            <person name="Dai N."/>
            <person name="Sheng W."/>
            <person name="Hou X."/>
            <person name="Wei L."/>
        </authorList>
    </citation>
    <scope>NUCLEOTIDE SEQUENCE</scope>
    <source>
        <strain evidence="2">G02</strain>
        <tissue evidence="2">Leaf</tissue>
    </source>
</reference>
<reference evidence="2" key="2">
    <citation type="journal article" date="2024" name="Plant">
        <title>Genomic evolution and insights into agronomic trait innovations of Sesamum species.</title>
        <authorList>
            <person name="Miao H."/>
            <person name="Wang L."/>
            <person name="Qu L."/>
            <person name="Liu H."/>
            <person name="Sun Y."/>
            <person name="Le M."/>
            <person name="Wang Q."/>
            <person name="Wei S."/>
            <person name="Zheng Y."/>
            <person name="Lin W."/>
            <person name="Duan Y."/>
            <person name="Cao H."/>
            <person name="Xiong S."/>
            <person name="Wang X."/>
            <person name="Wei L."/>
            <person name="Li C."/>
            <person name="Ma Q."/>
            <person name="Ju M."/>
            <person name="Zhao R."/>
            <person name="Li G."/>
            <person name="Mu C."/>
            <person name="Tian Q."/>
            <person name="Mei H."/>
            <person name="Zhang T."/>
            <person name="Gao T."/>
            <person name="Zhang H."/>
        </authorList>
    </citation>
    <scope>NUCLEOTIDE SEQUENCE</scope>
    <source>
        <strain evidence="2">G02</strain>
    </source>
</reference>
<dbReference type="AlphaFoldDB" id="A0AAW2MYU1"/>
<feature type="region of interest" description="Disordered" evidence="1">
    <location>
        <begin position="1"/>
        <end position="24"/>
    </location>
</feature>
<comment type="caution">
    <text evidence="2">The sequence shown here is derived from an EMBL/GenBank/DDBJ whole genome shotgun (WGS) entry which is preliminary data.</text>
</comment>
<dbReference type="SUPFAM" id="SSF56672">
    <property type="entry name" value="DNA/RNA polymerases"/>
    <property type="match status" value="1"/>
</dbReference>